<protein>
    <recommendedName>
        <fullName evidence="1">Phosphatidylinositol transfer protein N-terminal domain-containing protein</fullName>
    </recommendedName>
</protein>
<dbReference type="Pfam" id="PF02121">
    <property type="entry name" value="IP_trans"/>
    <property type="match status" value="1"/>
</dbReference>
<sequence>MADTMAGWLSTVHGLSEEQLATREVEYIDIASTETNYWSYLVGNNTVDFTKFKSERTGRGPLLEGWQDRCDPVMTAYKLVTIDAPYWGFGYRLEQALVAMPTLFLGCLP</sequence>
<dbReference type="SUPFAM" id="SSF55961">
    <property type="entry name" value="Bet v1-like"/>
    <property type="match status" value="1"/>
</dbReference>
<reference evidence="2 3" key="1">
    <citation type="journal article" date="2016" name="G3 (Bethesda)">
        <title>First Draft Assembly and Annotation of the Genome of a California Endemic Oak Quercus lobata Nee (Fagaceae).</title>
        <authorList>
            <person name="Sork V.L."/>
            <person name="Fitz-Gibbon S.T."/>
            <person name="Puiu D."/>
            <person name="Crepeau M."/>
            <person name="Gugger P.F."/>
            <person name="Sherman R."/>
            <person name="Stevens K."/>
            <person name="Langley C.H."/>
            <person name="Pellegrini M."/>
            <person name="Salzberg S.L."/>
        </authorList>
    </citation>
    <scope>NUCLEOTIDE SEQUENCE [LARGE SCALE GENOMIC DNA]</scope>
    <source>
        <strain evidence="2 3">cv. SW786</strain>
    </source>
</reference>
<dbReference type="GO" id="GO:0005548">
    <property type="term" value="F:phospholipid transporter activity"/>
    <property type="evidence" value="ECO:0007669"/>
    <property type="project" value="InterPro"/>
</dbReference>
<organism evidence="2 3">
    <name type="scientific">Quercus lobata</name>
    <name type="common">Valley oak</name>
    <dbReference type="NCBI Taxonomy" id="97700"/>
    <lineage>
        <taxon>Eukaryota</taxon>
        <taxon>Viridiplantae</taxon>
        <taxon>Streptophyta</taxon>
        <taxon>Embryophyta</taxon>
        <taxon>Tracheophyta</taxon>
        <taxon>Spermatophyta</taxon>
        <taxon>Magnoliopsida</taxon>
        <taxon>eudicotyledons</taxon>
        <taxon>Gunneridae</taxon>
        <taxon>Pentapetalae</taxon>
        <taxon>rosids</taxon>
        <taxon>fabids</taxon>
        <taxon>Fagales</taxon>
        <taxon>Fagaceae</taxon>
        <taxon>Quercus</taxon>
    </lineage>
</organism>
<dbReference type="InterPro" id="IPR001666">
    <property type="entry name" value="PI_transfer"/>
</dbReference>
<keyword evidence="3" id="KW-1185">Reference proteome</keyword>
<dbReference type="InParanoid" id="A0A7N2KPT8"/>
<dbReference type="AlphaFoldDB" id="A0A7N2KPT8"/>
<reference evidence="2" key="2">
    <citation type="submission" date="2021-01" db="UniProtKB">
        <authorList>
            <consortium name="EnsemblPlants"/>
        </authorList>
    </citation>
    <scope>IDENTIFICATION</scope>
</reference>
<evidence type="ECO:0000313" key="2">
    <source>
        <dbReference type="EnsemblPlants" id="QL01p036758:mrna"/>
    </source>
</evidence>
<dbReference type="PANTHER" id="PTHR10658">
    <property type="entry name" value="PHOSPHATIDYLINOSITOL TRANSFER PROTEIN"/>
    <property type="match status" value="1"/>
</dbReference>
<dbReference type="Gene3D" id="3.30.530.20">
    <property type="match status" value="1"/>
</dbReference>
<accession>A0A7N2KPT8</accession>
<proteinExistence type="predicted"/>
<dbReference type="Proteomes" id="UP000594261">
    <property type="component" value="Chromosome 1"/>
</dbReference>
<dbReference type="Gramene" id="QL01p036758:mrna">
    <property type="protein sequence ID" value="QL01p036758:mrna"/>
    <property type="gene ID" value="QL01p036758"/>
</dbReference>
<dbReference type="EMBL" id="LRBV02000001">
    <property type="status" value="NOT_ANNOTATED_CDS"/>
    <property type="molecule type" value="Genomic_DNA"/>
</dbReference>
<name>A0A7N2KPT8_QUELO</name>
<evidence type="ECO:0000259" key="1">
    <source>
        <dbReference type="Pfam" id="PF02121"/>
    </source>
</evidence>
<dbReference type="InterPro" id="IPR023393">
    <property type="entry name" value="START-like_dom_sf"/>
</dbReference>
<feature type="domain" description="Phosphatidylinositol transfer protein N-terminal" evidence="1">
    <location>
        <begin position="11"/>
        <end position="97"/>
    </location>
</feature>
<dbReference type="InterPro" id="IPR055261">
    <property type="entry name" value="PI_transfer_N"/>
</dbReference>
<evidence type="ECO:0000313" key="3">
    <source>
        <dbReference type="Proteomes" id="UP000594261"/>
    </source>
</evidence>
<dbReference type="EnsemblPlants" id="QL01p036758:mrna">
    <property type="protein sequence ID" value="QL01p036758:mrna"/>
    <property type="gene ID" value="QL01p036758"/>
</dbReference>
<dbReference type="PANTHER" id="PTHR10658:SF11">
    <property type="entry name" value="VIBRATOR, ISOFORM B"/>
    <property type="match status" value="1"/>
</dbReference>